<gene>
    <name evidence="2" type="ORF">ABQ292_22830</name>
</gene>
<reference evidence="2 3" key="1">
    <citation type="submission" date="2024-06" db="EMBL/GenBank/DDBJ databases">
        <title>Draft genome sequence of Geodermatophilus badlandi, a novel member of the Geodermatophilaceae isolated from badland sedimentary rocks in the Red desert, Wyoming, USA.</title>
        <authorList>
            <person name="Ben Tekaya S."/>
            <person name="Nouioui I."/>
            <person name="Flores G.M."/>
            <person name="Shaal M.N."/>
            <person name="Bredoire F."/>
            <person name="Basile F."/>
            <person name="Van Diepen L."/>
            <person name="Ward N.L."/>
        </authorList>
    </citation>
    <scope>NUCLEOTIDE SEQUENCE [LARGE SCALE GENOMIC DNA]</scope>
    <source>
        <strain evidence="2 3">WL48A</strain>
    </source>
</reference>
<evidence type="ECO:0000313" key="3">
    <source>
        <dbReference type="Proteomes" id="UP001560045"/>
    </source>
</evidence>
<feature type="region of interest" description="Disordered" evidence="1">
    <location>
        <begin position="260"/>
        <end position="282"/>
    </location>
</feature>
<evidence type="ECO:0000256" key="1">
    <source>
        <dbReference type="SAM" id="MobiDB-lite"/>
    </source>
</evidence>
<sequence>MDPRDLPRPALRRALVADGWSDDELARARRTGDLSRIRRGAYVDGDRPPAVTDRHRLLVQATLAGLRRDAVVSHESAAVLHGLPTWGLSLGRVHVTRRPPASSDASRTLRCHVARLGDDEVTVADGVPVTDPARTALDLARRLPFEVAVVLLDDVLARRLARPGELLDRLGDVVGTRGSRRAARAVSFADGRSESVGESRSRVVLHRLGMTPSGLRHPVHSAEGVLLGRAGFVWEAERLLEEFDGRVEYGRLLGPVRNRATSSSRRSAGSMPCAPRSGTSCAGRGRTSAATVCWPTVSAAPSAPAVDAEPDPLRVFLVLYRSCSTRRARGTPATSAGRPGVRAGGPPASR</sequence>
<keyword evidence="3" id="KW-1185">Reference proteome</keyword>
<comment type="caution">
    <text evidence="2">The sequence shown here is derived from an EMBL/GenBank/DDBJ whole genome shotgun (WGS) entry which is preliminary data.</text>
</comment>
<dbReference type="Proteomes" id="UP001560045">
    <property type="component" value="Unassembled WGS sequence"/>
</dbReference>
<accession>A0ABV3XKS2</accession>
<feature type="compositionally biased region" description="Low complexity" evidence="1">
    <location>
        <begin position="260"/>
        <end position="270"/>
    </location>
</feature>
<name>A0ABV3XKS2_9ACTN</name>
<evidence type="ECO:0008006" key="4">
    <source>
        <dbReference type="Google" id="ProtNLM"/>
    </source>
</evidence>
<dbReference type="RefSeq" id="WP_369210008.1">
    <property type="nucleotide sequence ID" value="NZ_JBFNXQ010000111.1"/>
</dbReference>
<proteinExistence type="predicted"/>
<protein>
    <recommendedName>
        <fullName evidence="4">Transcriptional regulator, AbiEi antitoxin, Type IV TA system</fullName>
    </recommendedName>
</protein>
<feature type="region of interest" description="Disordered" evidence="1">
    <location>
        <begin position="328"/>
        <end position="350"/>
    </location>
</feature>
<dbReference type="EMBL" id="JBFNXQ010000111">
    <property type="protein sequence ID" value="MEX5721195.1"/>
    <property type="molecule type" value="Genomic_DNA"/>
</dbReference>
<evidence type="ECO:0000313" key="2">
    <source>
        <dbReference type="EMBL" id="MEX5721195.1"/>
    </source>
</evidence>
<organism evidence="2 3">
    <name type="scientific">Geodermatophilus maliterrae</name>
    <dbReference type="NCBI Taxonomy" id="3162531"/>
    <lineage>
        <taxon>Bacteria</taxon>
        <taxon>Bacillati</taxon>
        <taxon>Actinomycetota</taxon>
        <taxon>Actinomycetes</taxon>
        <taxon>Geodermatophilales</taxon>
        <taxon>Geodermatophilaceae</taxon>
        <taxon>Geodermatophilus</taxon>
    </lineage>
</organism>
<feature type="compositionally biased region" description="Low complexity" evidence="1">
    <location>
        <begin position="335"/>
        <end position="350"/>
    </location>
</feature>